<dbReference type="AlphaFoldDB" id="A0A2R8CCE5"/>
<accession>A0A2R8CCE5</accession>
<keyword evidence="2" id="KW-1185">Reference proteome</keyword>
<dbReference type="Proteomes" id="UP000244898">
    <property type="component" value="Unassembled WGS sequence"/>
</dbReference>
<sequence length="69" mass="7893">MTAIDLIRPVKQTDRFWHNALKWLNPKPSAATGPLPRDDRFARDAGVTSTQQALLELQWPSQTTRHPML</sequence>
<reference evidence="2" key="1">
    <citation type="submission" date="2018-03" db="EMBL/GenBank/DDBJ databases">
        <authorList>
            <person name="Rodrigo-Torres L."/>
            <person name="Arahal R. D."/>
            <person name="Lucena T."/>
        </authorList>
    </citation>
    <scope>NUCLEOTIDE SEQUENCE [LARGE SCALE GENOMIC DNA]</scope>
    <source>
        <strain evidence="2">CECT 7615</strain>
    </source>
</reference>
<gene>
    <name evidence="1" type="ORF">TRM7615_03576</name>
</gene>
<evidence type="ECO:0000313" key="1">
    <source>
        <dbReference type="EMBL" id="SPJ30048.1"/>
    </source>
</evidence>
<dbReference type="EMBL" id="ONZG01000009">
    <property type="protein sequence ID" value="SPJ30048.1"/>
    <property type="molecule type" value="Genomic_DNA"/>
</dbReference>
<name>A0A2R8CCE5_9RHOB</name>
<evidence type="ECO:0000313" key="2">
    <source>
        <dbReference type="Proteomes" id="UP000244898"/>
    </source>
</evidence>
<proteinExistence type="predicted"/>
<organism evidence="1 2">
    <name type="scientific">Falsiruegeria mediterranea M17</name>
    <dbReference type="NCBI Taxonomy" id="1200281"/>
    <lineage>
        <taxon>Bacteria</taxon>
        <taxon>Pseudomonadati</taxon>
        <taxon>Pseudomonadota</taxon>
        <taxon>Alphaproteobacteria</taxon>
        <taxon>Rhodobacterales</taxon>
        <taxon>Roseobacteraceae</taxon>
        <taxon>Falsiruegeria</taxon>
    </lineage>
</organism>
<protein>
    <submittedName>
        <fullName evidence="1">Uncharacterized protein</fullName>
    </submittedName>
</protein>